<organism evidence="1 2">
    <name type="scientific">Sphaerodactylus townsendi</name>
    <dbReference type="NCBI Taxonomy" id="933632"/>
    <lineage>
        <taxon>Eukaryota</taxon>
        <taxon>Metazoa</taxon>
        <taxon>Chordata</taxon>
        <taxon>Craniata</taxon>
        <taxon>Vertebrata</taxon>
        <taxon>Euteleostomi</taxon>
        <taxon>Lepidosauria</taxon>
        <taxon>Squamata</taxon>
        <taxon>Bifurcata</taxon>
        <taxon>Gekkota</taxon>
        <taxon>Sphaerodactylidae</taxon>
        <taxon>Sphaerodactylus</taxon>
    </lineage>
</organism>
<protein>
    <submittedName>
        <fullName evidence="1">Uncharacterized protein</fullName>
    </submittedName>
</protein>
<gene>
    <name evidence="1" type="ORF">K3G42_021668</name>
</gene>
<accession>A0ACB8ERA4</accession>
<name>A0ACB8ERA4_9SAUR</name>
<reference evidence="1" key="1">
    <citation type="submission" date="2021-08" db="EMBL/GenBank/DDBJ databases">
        <title>The first chromosome-level gecko genome reveals the dynamic sex chromosomes of Neotropical dwarf geckos (Sphaerodactylidae: Sphaerodactylus).</title>
        <authorList>
            <person name="Pinto B.J."/>
            <person name="Keating S.E."/>
            <person name="Gamble T."/>
        </authorList>
    </citation>
    <scope>NUCLEOTIDE SEQUENCE</scope>
    <source>
        <strain evidence="1">TG3544</strain>
    </source>
</reference>
<sequence>MEDNSGNPDTAVLTLSHFSRPLFLSFGTVGIRTSCTHRFAMENPNTEPILVAVWRSLPTSKGFMVEQLSQTSDVSVPEARTSLMVSTFQYCHQE</sequence>
<comment type="caution">
    <text evidence="1">The sequence shown here is derived from an EMBL/GenBank/DDBJ whole genome shotgun (WGS) entry which is preliminary data.</text>
</comment>
<evidence type="ECO:0000313" key="1">
    <source>
        <dbReference type="EMBL" id="KAH7995110.1"/>
    </source>
</evidence>
<evidence type="ECO:0000313" key="2">
    <source>
        <dbReference type="Proteomes" id="UP000827872"/>
    </source>
</evidence>
<keyword evidence="2" id="KW-1185">Reference proteome</keyword>
<dbReference type="Proteomes" id="UP000827872">
    <property type="component" value="Linkage Group LG07"/>
</dbReference>
<proteinExistence type="predicted"/>
<dbReference type="EMBL" id="CM037620">
    <property type="protein sequence ID" value="KAH7995110.1"/>
    <property type="molecule type" value="Genomic_DNA"/>
</dbReference>